<evidence type="ECO:0000256" key="9">
    <source>
        <dbReference type="PROSITE-ProRule" id="PRU00357"/>
    </source>
</evidence>
<dbReference type="AlphaFoldDB" id="A0AAN7KPF7"/>
<evidence type="ECO:0000256" key="6">
    <source>
        <dbReference type="ARBA" id="ARBA00022833"/>
    </source>
</evidence>
<evidence type="ECO:0000259" key="12">
    <source>
        <dbReference type="PROSITE" id="PS51017"/>
    </source>
</evidence>
<evidence type="ECO:0000256" key="3">
    <source>
        <dbReference type="ARBA" id="ARBA00022723"/>
    </source>
</evidence>
<dbReference type="Proteomes" id="UP001345219">
    <property type="component" value="Chromosome 22"/>
</dbReference>
<reference evidence="13 14" key="1">
    <citation type="journal article" date="2023" name="Hortic Res">
        <title>Pangenome of water caltrop reveals structural variations and asymmetric subgenome divergence after allopolyploidization.</title>
        <authorList>
            <person name="Zhang X."/>
            <person name="Chen Y."/>
            <person name="Wang L."/>
            <person name="Yuan Y."/>
            <person name="Fang M."/>
            <person name="Shi L."/>
            <person name="Lu R."/>
            <person name="Comes H.P."/>
            <person name="Ma Y."/>
            <person name="Chen Y."/>
            <person name="Huang G."/>
            <person name="Zhou Y."/>
            <person name="Zheng Z."/>
            <person name="Qiu Y."/>
        </authorList>
    </citation>
    <scope>NUCLEOTIDE SEQUENCE [LARGE SCALE GENOMIC DNA]</scope>
    <source>
        <tissue evidence="13">Roots</tissue>
    </source>
</reference>
<organism evidence="13 14">
    <name type="scientific">Trapa incisa</name>
    <dbReference type="NCBI Taxonomy" id="236973"/>
    <lineage>
        <taxon>Eukaryota</taxon>
        <taxon>Viridiplantae</taxon>
        <taxon>Streptophyta</taxon>
        <taxon>Embryophyta</taxon>
        <taxon>Tracheophyta</taxon>
        <taxon>Spermatophyta</taxon>
        <taxon>Magnoliopsida</taxon>
        <taxon>eudicotyledons</taxon>
        <taxon>Gunneridae</taxon>
        <taxon>Pentapetalae</taxon>
        <taxon>rosids</taxon>
        <taxon>malvids</taxon>
        <taxon>Myrtales</taxon>
        <taxon>Lythraceae</taxon>
        <taxon>Trapa</taxon>
    </lineage>
</organism>
<dbReference type="InterPro" id="IPR000315">
    <property type="entry name" value="Znf_B-box"/>
</dbReference>
<keyword evidence="6" id="KW-0862">Zinc</keyword>
<evidence type="ECO:0000256" key="8">
    <source>
        <dbReference type="PROSITE-ProRule" id="PRU00024"/>
    </source>
</evidence>
<dbReference type="PROSITE" id="PS50119">
    <property type="entry name" value="ZF_BBOX"/>
    <property type="match status" value="2"/>
</dbReference>
<comment type="similarity">
    <text evidence="2">Belongs to the CONSTANS family.</text>
</comment>
<evidence type="ECO:0000256" key="1">
    <source>
        <dbReference type="ARBA" id="ARBA00004123"/>
    </source>
</evidence>
<dbReference type="CDD" id="cd19821">
    <property type="entry name" value="Bbox1_BBX-like"/>
    <property type="match status" value="2"/>
</dbReference>
<protein>
    <submittedName>
        <fullName evidence="13">Uncharacterized protein</fullName>
    </submittedName>
</protein>
<feature type="domain" description="B box-type" evidence="11">
    <location>
        <begin position="13"/>
        <end position="60"/>
    </location>
</feature>
<dbReference type="PANTHER" id="PTHR31717:SF45">
    <property type="entry name" value="ZINC FINGER PROTEIN CONSTANS-LIKE 14-RELATED"/>
    <property type="match status" value="1"/>
</dbReference>
<accession>A0AAN7KPF7</accession>
<evidence type="ECO:0000259" key="11">
    <source>
        <dbReference type="PROSITE" id="PS50119"/>
    </source>
</evidence>
<keyword evidence="4" id="KW-0677">Repeat</keyword>
<keyword evidence="5 8" id="KW-0863">Zinc-finger</keyword>
<dbReference type="InterPro" id="IPR010402">
    <property type="entry name" value="CCT_domain"/>
</dbReference>
<dbReference type="PANTHER" id="PTHR31717">
    <property type="entry name" value="ZINC FINGER PROTEIN CONSTANS-LIKE 10"/>
    <property type="match status" value="1"/>
</dbReference>
<dbReference type="GO" id="GO:0006355">
    <property type="term" value="P:regulation of DNA-templated transcription"/>
    <property type="evidence" value="ECO:0007669"/>
    <property type="project" value="UniProtKB-ARBA"/>
</dbReference>
<gene>
    <name evidence="13" type="ORF">SAY87_028552</name>
</gene>
<feature type="region of interest" description="Disordered" evidence="10">
    <location>
        <begin position="193"/>
        <end position="218"/>
    </location>
</feature>
<dbReference type="GO" id="GO:0005634">
    <property type="term" value="C:nucleus"/>
    <property type="evidence" value="ECO:0007669"/>
    <property type="project" value="UniProtKB-SubCell"/>
</dbReference>
<keyword evidence="3" id="KW-0479">Metal-binding</keyword>
<evidence type="ECO:0000256" key="4">
    <source>
        <dbReference type="ARBA" id="ARBA00022737"/>
    </source>
</evidence>
<keyword evidence="7 9" id="KW-0539">Nucleus</keyword>
<dbReference type="InterPro" id="IPR049808">
    <property type="entry name" value="CONSTANS-like_Bbox1"/>
</dbReference>
<dbReference type="EMBL" id="JAXIOK010000004">
    <property type="protein sequence ID" value="KAK4773533.1"/>
    <property type="molecule type" value="Genomic_DNA"/>
</dbReference>
<dbReference type="SMART" id="SM00336">
    <property type="entry name" value="BBOX"/>
    <property type="match status" value="2"/>
</dbReference>
<comment type="subcellular location">
    <subcellularLocation>
        <location evidence="1 9">Nucleus</location>
    </subcellularLocation>
</comment>
<comment type="caution">
    <text evidence="13">The sequence shown here is derived from an EMBL/GenBank/DDBJ whole genome shotgun (WGS) entry which is preliminary data.</text>
</comment>
<dbReference type="Pfam" id="PF06203">
    <property type="entry name" value="CCT"/>
    <property type="match status" value="1"/>
</dbReference>
<feature type="domain" description="B box-type" evidence="11">
    <location>
        <begin position="56"/>
        <end position="103"/>
    </location>
</feature>
<sequence length="669" mass="73516">MMPMVSSASGTGRSAPYCDFCSDRAAVIFCMADFAKLCLLCDQHVHSANLLSRKHMRSQICSNCCSKPVSIRCSTDNLSLCQDCDWDAHGSRPLSSSHDRTPVEGFSGCPSALELAALWDLDLDGKSQITLMQQQGGGVVFGFQDFIVPGGDNPLILPDFMRGGRILSSSKRVDPICERRKEVIHEQLLEMSEQDEGGMSSDNAGGGAGSENIVHGTPSRNVWEGKIDRIGDGGYGAGAAAGSQGTFTSLLMLPGLRDLGKSAQVVETLWEANPSGAAQIWDFDLGRMRGHQEPDVLEVVYRAKDDVGFTIKSHVDLVRETSFPSGKALEEIYQFTSFVRDDNMASFNNNLNNQAASQGPVATSESYNLPATNPSHNTMAAKPKGFVDQTNLMMNDAGRMAATTTKADMDLLAQHRDDAMLRYKEKKKTRRYDKHIRYESRKVRADTRKRVKGRFVKATEVSNGSVNTTHGESDRERAAEMAFWGTRVLEIVKKHDSGGLVWKRIKLTTTRKANAKKRLLRVWQNEAVLRACSETPPSKTPGVDADDANGTESKNNILQVALEEAVYEGENDVSQHLRQQKVNFFRVGYNLGLVFAGSNGFRFLVGHPVSLFEGVRPSVNNAFSMKQSKLPRKGTFASMSGSESSGISVLPLRRDSDPSFMRIWSRVGD</sequence>
<evidence type="ECO:0000313" key="14">
    <source>
        <dbReference type="Proteomes" id="UP001345219"/>
    </source>
</evidence>
<evidence type="ECO:0000256" key="10">
    <source>
        <dbReference type="SAM" id="MobiDB-lite"/>
    </source>
</evidence>
<evidence type="ECO:0000256" key="7">
    <source>
        <dbReference type="ARBA" id="ARBA00023242"/>
    </source>
</evidence>
<proteinExistence type="inferred from homology"/>
<evidence type="ECO:0000313" key="13">
    <source>
        <dbReference type="EMBL" id="KAK4773533.1"/>
    </source>
</evidence>
<evidence type="ECO:0000256" key="5">
    <source>
        <dbReference type="ARBA" id="ARBA00022771"/>
    </source>
</evidence>
<dbReference type="GO" id="GO:0008270">
    <property type="term" value="F:zinc ion binding"/>
    <property type="evidence" value="ECO:0007669"/>
    <property type="project" value="UniProtKB-KW"/>
</dbReference>
<evidence type="ECO:0000256" key="2">
    <source>
        <dbReference type="ARBA" id="ARBA00010024"/>
    </source>
</evidence>
<dbReference type="PROSITE" id="PS51017">
    <property type="entry name" value="CCT"/>
    <property type="match status" value="1"/>
</dbReference>
<keyword evidence="14" id="KW-1185">Reference proteome</keyword>
<feature type="domain" description="CCT" evidence="12">
    <location>
        <begin position="416"/>
        <end position="458"/>
    </location>
</feature>
<name>A0AAN7KPF7_9MYRT</name>